<organism evidence="1 2">
    <name type="scientific">Hirundo rustica rustica</name>
    <dbReference type="NCBI Taxonomy" id="333673"/>
    <lineage>
        <taxon>Eukaryota</taxon>
        <taxon>Metazoa</taxon>
        <taxon>Chordata</taxon>
        <taxon>Craniata</taxon>
        <taxon>Vertebrata</taxon>
        <taxon>Euteleostomi</taxon>
        <taxon>Archelosauria</taxon>
        <taxon>Archosauria</taxon>
        <taxon>Dinosauria</taxon>
        <taxon>Saurischia</taxon>
        <taxon>Theropoda</taxon>
        <taxon>Coelurosauria</taxon>
        <taxon>Aves</taxon>
        <taxon>Neognathae</taxon>
        <taxon>Neoaves</taxon>
        <taxon>Telluraves</taxon>
        <taxon>Australaves</taxon>
        <taxon>Passeriformes</taxon>
        <taxon>Sylvioidea</taxon>
        <taxon>Hirundinidae</taxon>
        <taxon>Hirundo</taxon>
    </lineage>
</organism>
<dbReference type="AlphaFoldDB" id="A0A3M0IIN3"/>
<accession>A0A3M0IIN3</accession>
<dbReference type="EMBL" id="QRBI01000349">
    <property type="protein sequence ID" value="RMB88162.1"/>
    <property type="molecule type" value="Genomic_DNA"/>
</dbReference>
<comment type="caution">
    <text evidence="1">The sequence shown here is derived from an EMBL/GenBank/DDBJ whole genome shotgun (WGS) entry which is preliminary data.</text>
</comment>
<protein>
    <recommendedName>
        <fullName evidence="3">Reverse transcriptase domain-containing protein</fullName>
    </recommendedName>
</protein>
<reference evidence="1 2" key="1">
    <citation type="submission" date="2018-07" db="EMBL/GenBank/DDBJ databases">
        <title>A high quality draft genome assembly of the barn swallow (H. rustica rustica).</title>
        <authorList>
            <person name="Formenti G."/>
            <person name="Chiara M."/>
            <person name="Poveda L."/>
            <person name="Francoijs K.-J."/>
            <person name="Bonisoli-Alquati A."/>
            <person name="Canova L."/>
            <person name="Gianfranceschi L."/>
            <person name="Horner D.S."/>
            <person name="Saino N."/>
        </authorList>
    </citation>
    <scope>NUCLEOTIDE SEQUENCE [LARGE SCALE GENOMIC DNA]</scope>
    <source>
        <strain evidence="1">Chelidonia</strain>
        <tissue evidence="1">Blood</tissue>
    </source>
</reference>
<evidence type="ECO:0000313" key="2">
    <source>
        <dbReference type="Proteomes" id="UP000269221"/>
    </source>
</evidence>
<sequence>MRQLVDELTKLLSIISHQSWLSREVPEDWRCQCEPIPKKGWKEDLGNSRMAEGSDPASVDFNVCIDDLDEGIESTISKFADDTKLGVVLGSQFGKDMEGLQHVQRRATRLVRGLEHKSCEDWLRDLGLFLLEKRRFRRHKVVSAHRLDLMISKVFSNLADCVIL</sequence>
<proteinExistence type="predicted"/>
<dbReference type="STRING" id="333673.A0A3M0IIN3"/>
<name>A0A3M0IIN3_HIRRU</name>
<evidence type="ECO:0000313" key="1">
    <source>
        <dbReference type="EMBL" id="RMB88162.1"/>
    </source>
</evidence>
<keyword evidence="2" id="KW-1185">Reference proteome</keyword>
<dbReference type="OrthoDB" id="10373007at2759"/>
<evidence type="ECO:0008006" key="3">
    <source>
        <dbReference type="Google" id="ProtNLM"/>
    </source>
</evidence>
<gene>
    <name evidence="1" type="ORF">DUI87_35476</name>
</gene>
<dbReference type="Proteomes" id="UP000269221">
    <property type="component" value="Unassembled WGS sequence"/>
</dbReference>